<dbReference type="HOGENOM" id="CLU_2811464_0_0_6"/>
<proteinExistence type="predicted"/>
<dbReference type="Proteomes" id="UP000028483">
    <property type="component" value="Unassembled WGS sequence"/>
</dbReference>
<protein>
    <submittedName>
        <fullName evidence="1">Uncharacterized protein</fullName>
    </submittedName>
</protein>
<gene>
    <name evidence="1" type="ORF">XBO1_1300103</name>
</gene>
<accession>A0A077P131</accession>
<dbReference type="AlphaFoldDB" id="A0A077P131"/>
<evidence type="ECO:0000313" key="1">
    <source>
        <dbReference type="EMBL" id="CDH04529.1"/>
    </source>
</evidence>
<comment type="caution">
    <text evidence="1">The sequence shown here is derived from an EMBL/GenBank/DDBJ whole genome shotgun (WGS) entry which is preliminary data.</text>
</comment>
<organism evidence="1">
    <name type="scientific">Xenorhabdus bovienii str. oregonense</name>
    <dbReference type="NCBI Taxonomy" id="1398202"/>
    <lineage>
        <taxon>Bacteria</taxon>
        <taxon>Pseudomonadati</taxon>
        <taxon>Pseudomonadota</taxon>
        <taxon>Gammaproteobacteria</taxon>
        <taxon>Enterobacterales</taxon>
        <taxon>Morganellaceae</taxon>
        <taxon>Xenorhabdus</taxon>
    </lineage>
</organism>
<reference evidence="1" key="1">
    <citation type="submission" date="2013-07" db="EMBL/GenBank/DDBJ databases">
        <title>Sub-species coevolution in mutualistic symbiosis.</title>
        <authorList>
            <person name="Murfin K."/>
            <person name="Klassen J."/>
            <person name="Lee M."/>
            <person name="Forst S."/>
            <person name="Stock P."/>
            <person name="Goodrich-Blair H."/>
        </authorList>
    </citation>
    <scope>NUCLEOTIDE SEQUENCE [LARGE SCALE GENOMIC DNA]</scope>
    <source>
        <strain evidence="1">Oregonense</strain>
    </source>
</reference>
<name>A0A077P131_XENBV</name>
<dbReference type="EMBL" id="CBSX010000036">
    <property type="protein sequence ID" value="CDH04529.1"/>
    <property type="molecule type" value="Genomic_DNA"/>
</dbReference>
<sequence length="67" mass="8033">MHNLQTVSQHDDKILTDHWKDGHEPDFLQTYKISSKSLSYLENIKLFISYHVCHKCSLSFYTILDYR</sequence>